<accession>A0A1S8ASP4</accession>
<feature type="region of interest" description="Disordered" evidence="1">
    <location>
        <begin position="140"/>
        <end position="168"/>
    </location>
</feature>
<sequence>MLLGLGTIVAGGGAALGTGAFSSVEAERTVTVETAGDASAFLGLDADDAYDVGTDTVQLNLGSGGNDADGSGLNIDAKTSWEPMLAVQNNGTQKVTELEFSYDVANNDGSGNTFSRVEVGSVTADSNEIGIEFQYRGDHSFGSTDGFEHGSSESSKSNEPTSGNPLNTTNIAAYDLVIDTRGSNVDSSTSLDVTVTITASTET</sequence>
<dbReference type="EMBL" id="LWLN01000001">
    <property type="protein sequence ID" value="OLZ39551.1"/>
    <property type="molecule type" value="Genomic_DNA"/>
</dbReference>
<protein>
    <recommendedName>
        <fullName evidence="4">DUF1102 domain-containing protein</fullName>
    </recommendedName>
</protein>
<dbReference type="STRING" id="301967.A6E15_00485"/>
<feature type="compositionally biased region" description="Low complexity" evidence="1">
    <location>
        <begin position="152"/>
        <end position="163"/>
    </location>
</feature>
<name>A0A1S8ASP4_9EURY</name>
<dbReference type="AlphaFoldDB" id="A0A1S8ASP4"/>
<proteinExistence type="predicted"/>
<evidence type="ECO:0008006" key="4">
    <source>
        <dbReference type="Google" id="ProtNLM"/>
    </source>
</evidence>
<keyword evidence="3" id="KW-1185">Reference proteome</keyword>
<gene>
    <name evidence="2" type="ORF">A6E15_00485</name>
</gene>
<reference evidence="3" key="1">
    <citation type="submission" date="2016-04" db="EMBL/GenBank/DDBJ databases">
        <authorList>
            <person name="Chen S.-C."/>
            <person name="Lai M.-C."/>
        </authorList>
    </citation>
    <scope>NUCLEOTIDE SEQUENCE [LARGE SCALE GENOMIC DNA]</scope>
    <source>
        <strain evidence="3">AB14</strain>
    </source>
</reference>
<comment type="caution">
    <text evidence="2">The sequence shown here is derived from an EMBL/GenBank/DDBJ whole genome shotgun (WGS) entry which is preliminary data.</text>
</comment>
<evidence type="ECO:0000313" key="2">
    <source>
        <dbReference type="EMBL" id="OLZ39551.1"/>
    </source>
</evidence>
<organism evidence="2 3">
    <name type="scientific">Natrinema saccharevitans</name>
    <dbReference type="NCBI Taxonomy" id="301967"/>
    <lineage>
        <taxon>Archaea</taxon>
        <taxon>Methanobacteriati</taxon>
        <taxon>Methanobacteriota</taxon>
        <taxon>Stenosarchaea group</taxon>
        <taxon>Halobacteria</taxon>
        <taxon>Halobacteriales</taxon>
        <taxon>Natrialbaceae</taxon>
        <taxon>Natrinema</taxon>
    </lineage>
</organism>
<evidence type="ECO:0000256" key="1">
    <source>
        <dbReference type="SAM" id="MobiDB-lite"/>
    </source>
</evidence>
<evidence type="ECO:0000313" key="3">
    <source>
        <dbReference type="Proteomes" id="UP000189370"/>
    </source>
</evidence>
<dbReference type="Proteomes" id="UP000189370">
    <property type="component" value="Unassembled WGS sequence"/>
</dbReference>